<accession>A0ABX8W9S9</accession>
<dbReference type="InterPro" id="IPR000515">
    <property type="entry name" value="MetI-like"/>
</dbReference>
<dbReference type="Gene3D" id="1.10.3720.10">
    <property type="entry name" value="MetI-like"/>
    <property type="match status" value="1"/>
</dbReference>
<dbReference type="Pfam" id="PF00528">
    <property type="entry name" value="BPD_transp_1"/>
    <property type="match status" value="1"/>
</dbReference>
<comment type="subcellular location">
    <subcellularLocation>
        <location evidence="1">Cell inner membrane</location>
        <topology evidence="1">Multi-pass membrane protein</topology>
    </subcellularLocation>
    <subcellularLocation>
        <location evidence="8">Cell membrane</location>
        <topology evidence="8">Multi-pass membrane protein</topology>
    </subcellularLocation>
</comment>
<dbReference type="InterPro" id="IPR043429">
    <property type="entry name" value="ArtM/GltK/GlnP/TcyL/YhdX-like"/>
</dbReference>
<feature type="transmembrane region" description="Helical" evidence="8">
    <location>
        <begin position="12"/>
        <end position="35"/>
    </location>
</feature>
<dbReference type="Proteomes" id="UP000825799">
    <property type="component" value="Chromosome"/>
</dbReference>
<keyword evidence="4" id="KW-1003">Cell membrane</keyword>
<evidence type="ECO:0000256" key="2">
    <source>
        <dbReference type="ARBA" id="ARBA00010072"/>
    </source>
</evidence>
<comment type="similarity">
    <text evidence="2">Belongs to the binding-protein-dependent transport system permease family. HisMQ subfamily.</text>
</comment>
<evidence type="ECO:0000313" key="11">
    <source>
        <dbReference type="Proteomes" id="UP000825799"/>
    </source>
</evidence>
<protein>
    <submittedName>
        <fullName evidence="10">Amino acid ABC transporter permease</fullName>
    </submittedName>
</protein>
<keyword evidence="6 8" id="KW-1133">Transmembrane helix</keyword>
<proteinExistence type="inferred from homology"/>
<dbReference type="PROSITE" id="PS50928">
    <property type="entry name" value="ABC_TM1"/>
    <property type="match status" value="1"/>
</dbReference>
<keyword evidence="7 8" id="KW-0472">Membrane</keyword>
<dbReference type="EMBL" id="CP080590">
    <property type="protein sequence ID" value="QYO75638.1"/>
    <property type="molecule type" value="Genomic_DNA"/>
</dbReference>
<organism evidence="10 11">
    <name type="scientific">Devosia salina</name>
    <dbReference type="NCBI Taxonomy" id="2860336"/>
    <lineage>
        <taxon>Bacteria</taxon>
        <taxon>Pseudomonadati</taxon>
        <taxon>Pseudomonadota</taxon>
        <taxon>Alphaproteobacteria</taxon>
        <taxon>Hyphomicrobiales</taxon>
        <taxon>Devosiaceae</taxon>
        <taxon>Devosia</taxon>
    </lineage>
</organism>
<keyword evidence="3 8" id="KW-0813">Transport</keyword>
<evidence type="ECO:0000256" key="3">
    <source>
        <dbReference type="ARBA" id="ARBA00022448"/>
    </source>
</evidence>
<dbReference type="CDD" id="cd06261">
    <property type="entry name" value="TM_PBP2"/>
    <property type="match status" value="1"/>
</dbReference>
<evidence type="ECO:0000256" key="1">
    <source>
        <dbReference type="ARBA" id="ARBA00004429"/>
    </source>
</evidence>
<evidence type="ECO:0000313" key="10">
    <source>
        <dbReference type="EMBL" id="QYO75638.1"/>
    </source>
</evidence>
<evidence type="ECO:0000256" key="7">
    <source>
        <dbReference type="ARBA" id="ARBA00023136"/>
    </source>
</evidence>
<dbReference type="PANTHER" id="PTHR30614:SF34">
    <property type="entry name" value="BLR6398 PROTEIN"/>
    <property type="match status" value="1"/>
</dbReference>
<dbReference type="NCBIfam" id="TIGR01726">
    <property type="entry name" value="HEQRo_perm_3TM"/>
    <property type="match status" value="1"/>
</dbReference>
<evidence type="ECO:0000256" key="8">
    <source>
        <dbReference type="RuleBase" id="RU363032"/>
    </source>
</evidence>
<feature type="domain" description="ABC transmembrane type-1" evidence="9">
    <location>
        <begin position="13"/>
        <end position="203"/>
    </location>
</feature>
<dbReference type="RefSeq" id="WP_220304136.1">
    <property type="nucleotide sequence ID" value="NZ_CP080590.1"/>
</dbReference>
<evidence type="ECO:0000259" key="9">
    <source>
        <dbReference type="PROSITE" id="PS50928"/>
    </source>
</evidence>
<keyword evidence="11" id="KW-1185">Reference proteome</keyword>
<evidence type="ECO:0000256" key="6">
    <source>
        <dbReference type="ARBA" id="ARBA00022989"/>
    </source>
</evidence>
<gene>
    <name evidence="10" type="ORF">K1X15_13460</name>
</gene>
<reference evidence="10 11" key="1">
    <citation type="submission" date="2021-08" db="EMBL/GenBank/DDBJ databases">
        <title>Devosia salina sp. nov., isolated from the South China Sea sediment.</title>
        <authorList>
            <person name="Zhou Z."/>
        </authorList>
    </citation>
    <scope>NUCLEOTIDE SEQUENCE [LARGE SCALE GENOMIC DNA]</scope>
    <source>
        <strain evidence="10 11">SCS-3</strain>
    </source>
</reference>
<evidence type="ECO:0000256" key="4">
    <source>
        <dbReference type="ARBA" id="ARBA00022475"/>
    </source>
</evidence>
<feature type="transmembrane region" description="Helical" evidence="8">
    <location>
        <begin position="80"/>
        <end position="102"/>
    </location>
</feature>
<keyword evidence="5 8" id="KW-0812">Transmembrane</keyword>
<dbReference type="InterPro" id="IPR035906">
    <property type="entry name" value="MetI-like_sf"/>
</dbReference>
<feature type="transmembrane region" description="Helical" evidence="8">
    <location>
        <begin position="182"/>
        <end position="200"/>
    </location>
</feature>
<sequence>MNWQQAYFLLQGLWGTIVLSLLTFLFGGILAFVLALTRISPLVPLRFLAATYIQIIQGIPLLVIMGICYFGPAIVGGYDMPALAAATLAMTVYSAAFLADIWRSALQAVPKPQWEAAECLGLTRWQRMRQVIIPQAIRISTPPTVGFMVQIIKNTSIASLVIGYSELGYFAKLLNNSTFQPFLFFGAAAALYFIISYPLSVGSRVLERKLNAANR</sequence>
<dbReference type="InterPro" id="IPR010065">
    <property type="entry name" value="AA_ABC_transptr_permease_3TM"/>
</dbReference>
<dbReference type="SUPFAM" id="SSF161098">
    <property type="entry name" value="MetI-like"/>
    <property type="match status" value="1"/>
</dbReference>
<dbReference type="PANTHER" id="PTHR30614">
    <property type="entry name" value="MEMBRANE COMPONENT OF AMINO ACID ABC TRANSPORTER"/>
    <property type="match status" value="1"/>
</dbReference>
<feature type="transmembrane region" description="Helical" evidence="8">
    <location>
        <begin position="47"/>
        <end position="74"/>
    </location>
</feature>
<evidence type="ECO:0000256" key="5">
    <source>
        <dbReference type="ARBA" id="ARBA00022692"/>
    </source>
</evidence>
<name>A0ABX8W9S9_9HYPH</name>